<dbReference type="GO" id="GO:0006014">
    <property type="term" value="P:D-ribose metabolic process"/>
    <property type="evidence" value="ECO:0007669"/>
    <property type="project" value="TreeGrafter"/>
</dbReference>
<dbReference type="UniPathway" id="UPA00115">
    <property type="reaction ID" value="UER00412"/>
</dbReference>
<protein>
    <recommendedName>
        <fullName evidence="3">Ribose-5-phosphate isomerase A</fullName>
        <ecNumber evidence="3">5.3.1.6</ecNumber>
    </recommendedName>
    <alternativeName>
        <fullName evidence="3">Phosphoriboisomerase A</fullName>
        <shortName evidence="3">PRI</shortName>
    </alternativeName>
</protein>
<dbReference type="Gene3D" id="3.40.50.1360">
    <property type="match status" value="1"/>
</dbReference>
<feature type="active site" description="Proton acceptor" evidence="3">
    <location>
        <position position="124"/>
    </location>
</feature>
<dbReference type="PANTHER" id="PTHR11934">
    <property type="entry name" value="RIBOSE-5-PHOSPHATE ISOMERASE"/>
    <property type="match status" value="1"/>
</dbReference>
<keyword evidence="5" id="KW-1185">Reference proteome</keyword>
<evidence type="ECO:0000256" key="3">
    <source>
        <dbReference type="HAMAP-Rule" id="MF_00170"/>
    </source>
</evidence>
<dbReference type="FunFam" id="3.40.50.1360:FF:000001">
    <property type="entry name" value="Ribose-5-phosphate isomerase A"/>
    <property type="match status" value="1"/>
</dbReference>
<dbReference type="HAMAP" id="MF_00170">
    <property type="entry name" value="Rib_5P_isom_A"/>
    <property type="match status" value="1"/>
</dbReference>
<dbReference type="Pfam" id="PF06026">
    <property type="entry name" value="Rib_5-P_isom_A"/>
    <property type="match status" value="1"/>
</dbReference>
<dbReference type="InterPro" id="IPR004788">
    <property type="entry name" value="Ribose5P_isomerase_type_A"/>
</dbReference>
<sequence>MQAAFRVRQKQPAPHFGRKNIMTQDDLKRLAAEKAVEFVPEGEYIGIGTGSTINFFIEALGKSGKKVKGAVTTSDKSRELMAKYEIPEIHANEVSRLGIYIDGADEINHTLQMIKGGGAALLPEKIVAKLAERFICIADESKYVARLGKFPLPIEVVPMARSMVARQIVLLGGQPELRIGCKTLHCNEILDVRGLDLSQPLSMERELNKITGLVENGLFAERAADLLILARESGIELIQPHV</sequence>
<dbReference type="HOGENOM" id="CLU_056590_1_1_4"/>
<feature type="binding site" evidence="3">
    <location>
        <begin position="102"/>
        <end position="105"/>
    </location>
    <ligand>
        <name>substrate</name>
    </ligand>
</feature>
<dbReference type="Proteomes" id="UP000004088">
    <property type="component" value="Unassembled WGS sequence"/>
</dbReference>
<name>F0F1F5_9NEIS</name>
<comment type="subunit">
    <text evidence="3">Homodimer.</text>
</comment>
<gene>
    <name evidence="3 4" type="primary">rpiA</name>
    <name evidence="4" type="ORF">HMPREF9098_1940</name>
</gene>
<reference evidence="4 5" key="1">
    <citation type="submission" date="2011-01" db="EMBL/GenBank/DDBJ databases">
        <authorList>
            <person name="Muzny D."/>
            <person name="Qin X."/>
            <person name="Deng J."/>
            <person name="Jiang H."/>
            <person name="Liu Y."/>
            <person name="Qu J."/>
            <person name="Song X.-Z."/>
            <person name="Zhang L."/>
            <person name="Thornton R."/>
            <person name="Coyle M."/>
            <person name="Francisco L."/>
            <person name="Jackson L."/>
            <person name="Javaid M."/>
            <person name="Korchina V."/>
            <person name="Kovar C."/>
            <person name="Mata R."/>
            <person name="Mathew T."/>
            <person name="Ngo R."/>
            <person name="Nguyen L."/>
            <person name="Nguyen N."/>
            <person name="Okwuonu G."/>
            <person name="Ongeri F."/>
            <person name="Pham C."/>
            <person name="Simmons D."/>
            <person name="Wilczek-Boney K."/>
            <person name="Hale W."/>
            <person name="Jakkamsetti A."/>
            <person name="Pham P."/>
            <person name="Ruth R."/>
            <person name="San Lucas F."/>
            <person name="Warren J."/>
            <person name="Zhang J."/>
            <person name="Zhao Z."/>
            <person name="Zhou C."/>
            <person name="Zhu D."/>
            <person name="Lee S."/>
            <person name="Bess C."/>
            <person name="Blankenburg K."/>
            <person name="Forbes L."/>
            <person name="Fu Q."/>
            <person name="Gubbala S."/>
            <person name="Hirani K."/>
            <person name="Jayaseelan J.C."/>
            <person name="Lara F."/>
            <person name="Munidasa M."/>
            <person name="Palculict T."/>
            <person name="Patil S."/>
            <person name="Pu L.-L."/>
            <person name="Saada N."/>
            <person name="Tang L."/>
            <person name="Weissenberger G."/>
            <person name="Zhu Y."/>
            <person name="Hemphill L."/>
            <person name="Shang Y."/>
            <person name="Youmans B."/>
            <person name="Ayvaz T."/>
            <person name="Ross M."/>
            <person name="Santibanez J."/>
            <person name="Aqrawi P."/>
            <person name="Gross S."/>
            <person name="Joshi V."/>
            <person name="Fowler G."/>
            <person name="Nazareth L."/>
            <person name="Reid J."/>
            <person name="Worley K."/>
            <person name="Petrosino J."/>
            <person name="Highlander S."/>
            <person name="Gibbs R."/>
        </authorList>
    </citation>
    <scope>NUCLEOTIDE SEQUENCE [LARGE SCALE GENOMIC DNA]</scope>
    <source>
        <strain evidence="4 5">ATCC 33394</strain>
    </source>
</reference>
<comment type="pathway">
    <text evidence="3">Carbohydrate degradation; pentose phosphate pathway; D-ribose 5-phosphate from D-ribulose 5-phosphate (non-oxidative stage): step 1/1.</text>
</comment>
<dbReference type="NCBIfam" id="TIGR00021">
    <property type="entry name" value="rpiA"/>
    <property type="match status" value="1"/>
</dbReference>
<comment type="similarity">
    <text evidence="3">Belongs to the ribose 5-phosphate isomerase family.</text>
</comment>
<dbReference type="GO" id="GO:0009052">
    <property type="term" value="P:pentose-phosphate shunt, non-oxidative branch"/>
    <property type="evidence" value="ECO:0007669"/>
    <property type="project" value="UniProtKB-UniRule"/>
</dbReference>
<accession>F0F1F5</accession>
<dbReference type="GO" id="GO:0005829">
    <property type="term" value="C:cytosol"/>
    <property type="evidence" value="ECO:0007669"/>
    <property type="project" value="TreeGrafter"/>
</dbReference>
<dbReference type="InterPro" id="IPR020672">
    <property type="entry name" value="Ribose5P_isomerase_typA_subgr"/>
</dbReference>
<dbReference type="CDD" id="cd01398">
    <property type="entry name" value="RPI_A"/>
    <property type="match status" value="1"/>
</dbReference>
<comment type="catalytic activity">
    <reaction evidence="1 3">
        <text>aldehydo-D-ribose 5-phosphate = D-ribulose 5-phosphate</text>
        <dbReference type="Rhea" id="RHEA:14657"/>
        <dbReference type="ChEBI" id="CHEBI:58121"/>
        <dbReference type="ChEBI" id="CHEBI:58273"/>
        <dbReference type="EC" id="5.3.1.6"/>
    </reaction>
</comment>
<dbReference type="Gene3D" id="3.30.70.260">
    <property type="match status" value="1"/>
</dbReference>
<dbReference type="EMBL" id="AEWV01000040">
    <property type="protein sequence ID" value="EGC16570.1"/>
    <property type="molecule type" value="Genomic_DNA"/>
</dbReference>
<dbReference type="NCBIfam" id="NF001924">
    <property type="entry name" value="PRK00702.1"/>
    <property type="match status" value="1"/>
</dbReference>
<evidence type="ECO:0000256" key="1">
    <source>
        <dbReference type="ARBA" id="ARBA00001713"/>
    </source>
</evidence>
<dbReference type="STRING" id="888741.HMPREF9098_1940"/>
<dbReference type="SUPFAM" id="SSF100950">
    <property type="entry name" value="NagB/RpiA/CoA transferase-like"/>
    <property type="match status" value="1"/>
</dbReference>
<dbReference type="InterPro" id="IPR037171">
    <property type="entry name" value="NagB/RpiA_transferase-like"/>
</dbReference>
<organism evidence="4 5">
    <name type="scientific">Kingella denitrificans ATCC 33394</name>
    <dbReference type="NCBI Taxonomy" id="888741"/>
    <lineage>
        <taxon>Bacteria</taxon>
        <taxon>Pseudomonadati</taxon>
        <taxon>Pseudomonadota</taxon>
        <taxon>Betaproteobacteria</taxon>
        <taxon>Neisseriales</taxon>
        <taxon>Neisseriaceae</taxon>
        <taxon>Kingella</taxon>
    </lineage>
</organism>
<dbReference type="GO" id="GO:0004751">
    <property type="term" value="F:ribose-5-phosphate isomerase activity"/>
    <property type="evidence" value="ECO:0007669"/>
    <property type="project" value="UniProtKB-UniRule"/>
</dbReference>
<dbReference type="SUPFAM" id="SSF75445">
    <property type="entry name" value="D-ribose-5-phosphate isomerase (RpiA), lid domain"/>
    <property type="match status" value="1"/>
</dbReference>
<feature type="binding site" evidence="3">
    <location>
        <begin position="49"/>
        <end position="52"/>
    </location>
    <ligand>
        <name>substrate</name>
    </ligand>
</feature>
<comment type="function">
    <text evidence="3">Catalyzes the reversible conversion of ribose-5-phosphate to ribulose 5-phosphate.</text>
</comment>
<evidence type="ECO:0000313" key="5">
    <source>
        <dbReference type="Proteomes" id="UP000004088"/>
    </source>
</evidence>
<comment type="caution">
    <text evidence="4">The sequence shown here is derived from an EMBL/GenBank/DDBJ whole genome shotgun (WGS) entry which is preliminary data.</text>
</comment>
<feature type="binding site" evidence="3">
    <location>
        <begin position="115"/>
        <end position="118"/>
    </location>
    <ligand>
        <name>substrate</name>
    </ligand>
</feature>
<dbReference type="EC" id="5.3.1.6" evidence="3"/>
<evidence type="ECO:0000256" key="2">
    <source>
        <dbReference type="ARBA" id="ARBA00023235"/>
    </source>
</evidence>
<proteinExistence type="inferred from homology"/>
<keyword evidence="2 3" id="KW-0413">Isomerase</keyword>
<evidence type="ECO:0000313" key="4">
    <source>
        <dbReference type="EMBL" id="EGC16570.1"/>
    </source>
</evidence>
<dbReference type="AlphaFoldDB" id="F0F1F5"/>
<dbReference type="PANTHER" id="PTHR11934:SF0">
    <property type="entry name" value="RIBOSE-5-PHOSPHATE ISOMERASE"/>
    <property type="match status" value="1"/>
</dbReference>
<feature type="binding site" evidence="3">
    <location>
        <position position="142"/>
    </location>
    <ligand>
        <name>substrate</name>
    </ligand>
</feature>